<dbReference type="Pfam" id="PF01915">
    <property type="entry name" value="Glyco_hydro_3_C"/>
    <property type="match status" value="1"/>
</dbReference>
<dbReference type="InterPro" id="IPR017853">
    <property type="entry name" value="GH"/>
</dbReference>
<dbReference type="PANTHER" id="PTHR42715:SF10">
    <property type="entry name" value="BETA-GLUCOSIDASE"/>
    <property type="match status" value="1"/>
</dbReference>
<dbReference type="PANTHER" id="PTHR42715">
    <property type="entry name" value="BETA-GLUCOSIDASE"/>
    <property type="match status" value="1"/>
</dbReference>
<dbReference type="OrthoDB" id="98455at2"/>
<dbReference type="InterPro" id="IPR036881">
    <property type="entry name" value="Glyco_hydro_3_C_sf"/>
</dbReference>
<comment type="caution">
    <text evidence="6">The sequence shown here is derived from an EMBL/GenBank/DDBJ whole genome shotgun (WGS) entry which is preliminary data.</text>
</comment>
<evidence type="ECO:0000313" key="6">
    <source>
        <dbReference type="EMBL" id="EET58528.1"/>
    </source>
</evidence>
<dbReference type="InterPro" id="IPR002772">
    <property type="entry name" value="Glyco_hydro_3_C"/>
</dbReference>
<dbReference type="EMBL" id="ACCL02000030">
    <property type="protein sequence ID" value="EET58528.1"/>
    <property type="molecule type" value="Genomic_DNA"/>
</dbReference>
<dbReference type="GO" id="GO:0005975">
    <property type="term" value="P:carbohydrate metabolic process"/>
    <property type="evidence" value="ECO:0007669"/>
    <property type="project" value="InterPro"/>
</dbReference>
<name>C6LLI8_9FIRM</name>
<keyword evidence="7" id="KW-1185">Reference proteome</keyword>
<dbReference type="InterPro" id="IPR013783">
    <property type="entry name" value="Ig-like_fold"/>
</dbReference>
<dbReference type="SUPFAM" id="SSF52279">
    <property type="entry name" value="Beta-D-glucan exohydrolase, C-terminal domain"/>
    <property type="match status" value="1"/>
</dbReference>
<sequence>MRKHNAVKRISSMAFAAAMVMSVVNPATIYVQAAPTADECYAEGYDVNVQLEAEGAVLLKNDDNCLPLAEGTKVTMLGAMSYNYVEGGTGSAGGQDDENTVMMNDAFIEAGLDVNEEAWSWLEEQCGGYRNNGDSNPGASAGEDSGDDIFGTGGAGGGDWTSYTTVHEFSSDVYESGKDVLTADGYTDYAVVTFSRSGAEGASPSMDYDGDGSTLTGSTYLELTQEEKDLLAFCKENYTHTIVLINSATAMELGFVDSEEYNVDACLWIGHPGEAGVVGVGTILTGRTNPSGRLVDTYAYDMTTNPTYYNTDDNRYANADNQTFYQYEEGIYVGYRYYETADSVGYFDSEEFSSIEFKNGTATGYEEVVQYPFGYGLSYTEFTEEITASDVSLEAHGTNSVTVTVTNTGDVAGKDVVELYMEAPYQSDTDNFGIKGVGLEKAKVVLVGFGKTSTLEPGASEEVTIEFDTDDLASFDNFGQGCYVLEKGDYKFNVQKDAHQWGEEGSENAASDSEAVTLETSIIYDESGDVADAEYAGARDSDVTVAKNAMDDVTAGDGNMLEGYLSRNDIAGGMATIMEHTSNEEPNEMLADGIAEALAVKGTDSVEYTFETYLKGEKTTVTETIYANGNNMMPFAETTPDGEDAAAVEDPLWDQTYYVVEGETTESGLPVVVEEEPTEGSYHKLTVDDMANVPIDTEEGLAIWDMLASETSMDEAIELQGNSGWKVPAVSSVGKSEEIAVDGPGEPGNGQYSGGTWFTCAVTIAATWNKDLAYAEGVAYGNQCVLYGIGNAYAPAMNLHRSPFGGRNFEYYSEDGLLSGQIGGNAVSGIMSTGTNVFIKHCALNDGDTNRGGNTTWANEQAIRELYMVPYEISIKEYGADGVMGSLNRIGMSWFHYGMYKTMMRDEWGWHGMLITDGDGGTGDVYNTPQAMLCIEGSMLSISNYINASATVDAYGDPTESVYARYMLHNIMRDALYQYCGSSDAAAE</sequence>
<dbReference type="Gene3D" id="3.20.20.300">
    <property type="entry name" value="Glycoside hydrolase, family 3, N-terminal domain"/>
    <property type="match status" value="1"/>
</dbReference>
<dbReference type="Pfam" id="PF14310">
    <property type="entry name" value="Fn3-like"/>
    <property type="match status" value="1"/>
</dbReference>
<dbReference type="Proteomes" id="UP000005561">
    <property type="component" value="Unassembled WGS sequence"/>
</dbReference>
<protein>
    <submittedName>
        <fullName evidence="6">Glycosyl hydrolase family 3 C-terminal domain protein</fullName>
    </submittedName>
</protein>
<dbReference type="Gene3D" id="3.40.50.1700">
    <property type="entry name" value="Glycoside hydrolase family 3 C-terminal domain"/>
    <property type="match status" value="1"/>
</dbReference>
<feature type="domain" description="Fibronectin type III-like" evidence="5">
    <location>
        <begin position="415"/>
        <end position="498"/>
    </location>
</feature>
<feature type="region of interest" description="Disordered" evidence="3">
    <location>
        <begin position="129"/>
        <end position="152"/>
    </location>
</feature>
<evidence type="ECO:0000256" key="4">
    <source>
        <dbReference type="SAM" id="SignalP"/>
    </source>
</evidence>
<feature type="chain" id="PRO_5002966442" evidence="4">
    <location>
        <begin position="34"/>
        <end position="988"/>
    </location>
</feature>
<dbReference type="STRING" id="168384.SAMN05660368_03940"/>
<gene>
    <name evidence="6" type="ORF">BRYFOR_09536</name>
</gene>
<evidence type="ECO:0000259" key="5">
    <source>
        <dbReference type="SMART" id="SM01217"/>
    </source>
</evidence>
<dbReference type="SUPFAM" id="SSF51445">
    <property type="entry name" value="(Trans)glycosidases"/>
    <property type="match status" value="1"/>
</dbReference>
<dbReference type="InterPro" id="IPR036962">
    <property type="entry name" value="Glyco_hydro_3_N_sf"/>
</dbReference>
<feature type="signal peptide" evidence="4">
    <location>
        <begin position="1"/>
        <end position="33"/>
    </location>
</feature>
<dbReference type="PRINTS" id="PR00133">
    <property type="entry name" value="GLHYDRLASE3"/>
</dbReference>
<dbReference type="eggNOG" id="COG1472">
    <property type="taxonomic scope" value="Bacteria"/>
</dbReference>
<evidence type="ECO:0000256" key="2">
    <source>
        <dbReference type="ARBA" id="ARBA00022801"/>
    </source>
</evidence>
<keyword evidence="4" id="KW-0732">Signal</keyword>
<dbReference type="SMART" id="SM01217">
    <property type="entry name" value="Fn3_like"/>
    <property type="match status" value="1"/>
</dbReference>
<reference evidence="6" key="1">
    <citation type="submission" date="2009-07" db="EMBL/GenBank/DDBJ databases">
        <authorList>
            <person name="Weinstock G."/>
            <person name="Sodergren E."/>
            <person name="Clifton S."/>
            <person name="Fulton L."/>
            <person name="Fulton B."/>
            <person name="Courtney L."/>
            <person name="Fronick C."/>
            <person name="Harrison M."/>
            <person name="Strong C."/>
            <person name="Farmer C."/>
            <person name="Delahaunty K."/>
            <person name="Markovic C."/>
            <person name="Hall O."/>
            <person name="Minx P."/>
            <person name="Tomlinson C."/>
            <person name="Mitreva M."/>
            <person name="Nelson J."/>
            <person name="Hou S."/>
            <person name="Wollam A."/>
            <person name="Pepin K.H."/>
            <person name="Johnson M."/>
            <person name="Bhonagiri V."/>
            <person name="Nash W.E."/>
            <person name="Warren W."/>
            <person name="Chinwalla A."/>
            <person name="Mardis E.R."/>
            <person name="Wilson R.K."/>
        </authorList>
    </citation>
    <scope>NUCLEOTIDE SEQUENCE [LARGE SCALE GENOMIC DNA]</scope>
    <source>
        <strain evidence="6">DSM 14469</strain>
    </source>
</reference>
<keyword evidence="2 6" id="KW-0378">Hydrolase</keyword>
<comment type="similarity">
    <text evidence="1">Belongs to the glycosyl hydrolase 3 family.</text>
</comment>
<evidence type="ECO:0000256" key="3">
    <source>
        <dbReference type="SAM" id="MobiDB-lite"/>
    </source>
</evidence>
<dbReference type="Pfam" id="PF00933">
    <property type="entry name" value="Glyco_hydro_3"/>
    <property type="match status" value="1"/>
</dbReference>
<dbReference type="InterPro" id="IPR026891">
    <property type="entry name" value="Fn3-like"/>
</dbReference>
<accession>C6LLI8</accession>
<evidence type="ECO:0000313" key="7">
    <source>
        <dbReference type="Proteomes" id="UP000005561"/>
    </source>
</evidence>
<dbReference type="InterPro" id="IPR001764">
    <property type="entry name" value="Glyco_hydro_3_N"/>
</dbReference>
<dbReference type="InterPro" id="IPR050288">
    <property type="entry name" value="Cellulose_deg_GH3"/>
</dbReference>
<proteinExistence type="inferred from homology"/>
<dbReference type="AlphaFoldDB" id="C6LLI8"/>
<evidence type="ECO:0000256" key="1">
    <source>
        <dbReference type="ARBA" id="ARBA00005336"/>
    </source>
</evidence>
<dbReference type="Gene3D" id="2.60.40.10">
    <property type="entry name" value="Immunoglobulins"/>
    <property type="match status" value="1"/>
</dbReference>
<organism evidence="6 7">
    <name type="scientific">Marvinbryantia formatexigens DSM 14469</name>
    <dbReference type="NCBI Taxonomy" id="478749"/>
    <lineage>
        <taxon>Bacteria</taxon>
        <taxon>Bacillati</taxon>
        <taxon>Bacillota</taxon>
        <taxon>Clostridia</taxon>
        <taxon>Lachnospirales</taxon>
        <taxon>Lachnospiraceae</taxon>
        <taxon>Marvinbryantia</taxon>
    </lineage>
</organism>
<dbReference type="GO" id="GO:0004553">
    <property type="term" value="F:hydrolase activity, hydrolyzing O-glycosyl compounds"/>
    <property type="evidence" value="ECO:0007669"/>
    <property type="project" value="InterPro"/>
</dbReference>
<dbReference type="RefSeq" id="WP_006864289.1">
    <property type="nucleotide sequence ID" value="NZ_ACCL02000030.1"/>
</dbReference>